<dbReference type="InterPro" id="IPR011006">
    <property type="entry name" value="CheY-like_superfamily"/>
</dbReference>
<dbReference type="InterPro" id="IPR000792">
    <property type="entry name" value="Tscrpt_reg_LuxR_C"/>
</dbReference>
<dbReference type="Pfam" id="PF00072">
    <property type="entry name" value="Response_reg"/>
    <property type="match status" value="1"/>
</dbReference>
<dbReference type="SMART" id="SM00421">
    <property type="entry name" value="HTH_LUXR"/>
    <property type="match status" value="1"/>
</dbReference>
<dbReference type="OrthoDB" id="9795108at2"/>
<dbReference type="GO" id="GO:0003677">
    <property type="term" value="F:DNA binding"/>
    <property type="evidence" value="ECO:0007669"/>
    <property type="project" value="UniProtKB-KW"/>
</dbReference>
<evidence type="ECO:0000313" key="8">
    <source>
        <dbReference type="Proteomes" id="UP000076927"/>
    </source>
</evidence>
<dbReference type="PRINTS" id="PR00038">
    <property type="entry name" value="HTHLUXR"/>
</dbReference>
<dbReference type="STRING" id="1178515.SY83_12050"/>
<dbReference type="InterPro" id="IPR051015">
    <property type="entry name" value="EvgA-like"/>
</dbReference>
<dbReference type="PROSITE" id="PS50043">
    <property type="entry name" value="HTH_LUXR_2"/>
    <property type="match status" value="1"/>
</dbReference>
<evidence type="ECO:0000256" key="2">
    <source>
        <dbReference type="ARBA" id="ARBA00023125"/>
    </source>
</evidence>
<dbReference type="PANTHER" id="PTHR45566">
    <property type="entry name" value="HTH-TYPE TRANSCRIPTIONAL REGULATOR YHJB-RELATED"/>
    <property type="match status" value="1"/>
</dbReference>
<dbReference type="KEGG" id="pswu:SY83_12050"/>
<dbReference type="GO" id="GO:0000160">
    <property type="term" value="P:phosphorelay signal transduction system"/>
    <property type="evidence" value="ECO:0007669"/>
    <property type="project" value="InterPro"/>
</dbReference>
<dbReference type="EMBL" id="CP011388">
    <property type="protein sequence ID" value="ANE48877.1"/>
    <property type="molecule type" value="Genomic_DNA"/>
</dbReference>
<keyword evidence="3" id="KW-0804">Transcription</keyword>
<evidence type="ECO:0000256" key="3">
    <source>
        <dbReference type="ARBA" id="ARBA00023163"/>
    </source>
</evidence>
<evidence type="ECO:0000256" key="1">
    <source>
        <dbReference type="ARBA" id="ARBA00023015"/>
    </source>
</evidence>
<proteinExistence type="predicted"/>
<keyword evidence="2" id="KW-0238">DNA-binding</keyword>
<evidence type="ECO:0000259" key="5">
    <source>
        <dbReference type="PROSITE" id="PS50043"/>
    </source>
</evidence>
<dbReference type="InterPro" id="IPR016032">
    <property type="entry name" value="Sig_transdc_resp-reg_C-effctor"/>
</dbReference>
<dbReference type="PROSITE" id="PS50110">
    <property type="entry name" value="RESPONSE_REGULATORY"/>
    <property type="match status" value="1"/>
</dbReference>
<organism evidence="7 8">
    <name type="scientific">Paenibacillus swuensis</name>
    <dbReference type="NCBI Taxonomy" id="1178515"/>
    <lineage>
        <taxon>Bacteria</taxon>
        <taxon>Bacillati</taxon>
        <taxon>Bacillota</taxon>
        <taxon>Bacilli</taxon>
        <taxon>Bacillales</taxon>
        <taxon>Paenibacillaceae</taxon>
        <taxon>Paenibacillus</taxon>
    </lineage>
</organism>
<dbReference type="PANTHER" id="PTHR45566:SF2">
    <property type="entry name" value="NARL SUBFAMILY"/>
    <property type="match status" value="1"/>
</dbReference>
<dbReference type="Proteomes" id="UP000076927">
    <property type="component" value="Chromosome"/>
</dbReference>
<sequence>MKVVVIDSYPLVRRGLIAVLSTESDIVLAGEGETEEEAYNLLETAKPDICIMNNKLNDRCGLQLIKEFKERGITTKFIYLTSMMTSDQLSAAELIMVDGYVMKEALPEELLYAIRLLQRGRRYYDPSLMEIKVRKDIYPFEELTFKEKEVLGLLGLGLNNKEIAVRLFVSEYTVKKHVSQVLAKLRLPDRTQAALYANSKGIVRYGRIS</sequence>
<feature type="domain" description="Response regulatory" evidence="6">
    <location>
        <begin position="2"/>
        <end position="118"/>
    </location>
</feature>
<reference evidence="7 8" key="1">
    <citation type="submission" date="2015-01" db="EMBL/GenBank/DDBJ databases">
        <title>Paenibacillus swuensis/DY6/whole genome sequencing.</title>
        <authorList>
            <person name="Kim M.K."/>
            <person name="Srinivasan S."/>
            <person name="Lee J.-J."/>
        </authorList>
    </citation>
    <scope>NUCLEOTIDE SEQUENCE [LARGE SCALE GENOMIC DNA]</scope>
    <source>
        <strain evidence="7 8">DY6</strain>
    </source>
</reference>
<dbReference type="InterPro" id="IPR001789">
    <property type="entry name" value="Sig_transdc_resp-reg_receiver"/>
</dbReference>
<dbReference type="PATRIC" id="fig|1178515.4.peg.2406"/>
<dbReference type="SMART" id="SM00448">
    <property type="entry name" value="REC"/>
    <property type="match status" value="1"/>
</dbReference>
<feature type="domain" description="HTH luxR-type" evidence="5">
    <location>
        <begin position="136"/>
        <end position="201"/>
    </location>
</feature>
<dbReference type="CDD" id="cd06170">
    <property type="entry name" value="LuxR_C_like"/>
    <property type="match status" value="1"/>
</dbReference>
<comment type="caution">
    <text evidence="4">Lacks conserved residue(s) required for the propagation of feature annotation.</text>
</comment>
<dbReference type="Pfam" id="PF00196">
    <property type="entry name" value="GerE"/>
    <property type="match status" value="1"/>
</dbReference>
<dbReference type="SUPFAM" id="SSF46894">
    <property type="entry name" value="C-terminal effector domain of the bipartite response regulators"/>
    <property type="match status" value="1"/>
</dbReference>
<evidence type="ECO:0000313" key="7">
    <source>
        <dbReference type="EMBL" id="ANE48877.1"/>
    </source>
</evidence>
<protein>
    <submittedName>
        <fullName evidence="7">Nitrate/nitrite response regulator protein narL</fullName>
    </submittedName>
</protein>
<keyword evidence="8" id="KW-1185">Reference proteome</keyword>
<dbReference type="SUPFAM" id="SSF52172">
    <property type="entry name" value="CheY-like"/>
    <property type="match status" value="1"/>
</dbReference>
<dbReference type="Gene3D" id="3.40.50.2300">
    <property type="match status" value="1"/>
</dbReference>
<dbReference type="GO" id="GO:0006355">
    <property type="term" value="P:regulation of DNA-templated transcription"/>
    <property type="evidence" value="ECO:0007669"/>
    <property type="project" value="InterPro"/>
</dbReference>
<evidence type="ECO:0000256" key="4">
    <source>
        <dbReference type="PROSITE-ProRule" id="PRU00169"/>
    </source>
</evidence>
<evidence type="ECO:0000259" key="6">
    <source>
        <dbReference type="PROSITE" id="PS50110"/>
    </source>
</evidence>
<accession>A0A172TPZ1</accession>
<keyword evidence="1" id="KW-0805">Transcription regulation</keyword>
<dbReference type="AlphaFoldDB" id="A0A172TPZ1"/>
<name>A0A172TPZ1_9BACL</name>
<gene>
    <name evidence="7" type="ORF">SY83_12050</name>
</gene>